<dbReference type="SUPFAM" id="SSF53383">
    <property type="entry name" value="PLP-dependent transferases"/>
    <property type="match status" value="1"/>
</dbReference>
<dbReference type="InterPro" id="IPR015421">
    <property type="entry name" value="PyrdxlP-dep_Trfase_major"/>
</dbReference>
<organism evidence="7 8">
    <name type="scientific">Spirosoma taeanense</name>
    <dbReference type="NCBI Taxonomy" id="2735870"/>
    <lineage>
        <taxon>Bacteria</taxon>
        <taxon>Pseudomonadati</taxon>
        <taxon>Bacteroidota</taxon>
        <taxon>Cytophagia</taxon>
        <taxon>Cytophagales</taxon>
        <taxon>Cytophagaceae</taxon>
        <taxon>Spirosoma</taxon>
    </lineage>
</organism>
<evidence type="ECO:0000256" key="4">
    <source>
        <dbReference type="ARBA" id="ARBA00022679"/>
    </source>
</evidence>
<name>A0A6M5YEK7_9BACT</name>
<dbReference type="AlphaFoldDB" id="A0A6M5YEK7"/>
<dbReference type="InterPro" id="IPR004839">
    <property type="entry name" value="Aminotransferase_I/II_large"/>
</dbReference>
<evidence type="ECO:0000256" key="1">
    <source>
        <dbReference type="ARBA" id="ARBA00001933"/>
    </source>
</evidence>
<protein>
    <submittedName>
        <fullName evidence="7">Methionine aminotransferase</fullName>
        <ecNumber evidence="7">2.6.1.88</ecNumber>
    </submittedName>
</protein>
<sequence length="391" mass="44018">MLTSSQPALVSKLPHVGTTIFTVMSKLALDTGALNLSQGFPNFEPDPVLTDLVARAMRQEHNQYAPMPGVPVLREAIARKTAEVYGISYHPDHEITVTSGATEALFAAITTVVRPGDEVLVFEPAYDSYVPAIELAGGIPVYVTLTPPDYAPDWLAVQEKITDKTRLIIVNTPHNPTGRVWTRDDLNQLAALVRDRNIFLVSDEVYEHIVFDRNGESNRAHHSLMSHPTLQERTFVISSFGKTYHVTGWKIGYCLAPNELTAEFRKVHQFVTFSVVTPMQYALAEYMNRPEPYLELADFYEQKRNLFLQAIAGSRFRFTPTEGTFFQNVSYAAITDEPDYDLAVRLTHDIGVASIPTSVFYHDRNDYHILRFCFAKDDDTLKRAGERLSAL</sequence>
<keyword evidence="5" id="KW-0663">Pyridoxal phosphate</keyword>
<dbReference type="FunFam" id="3.40.640.10:FF:000033">
    <property type="entry name" value="Aspartate aminotransferase"/>
    <property type="match status" value="1"/>
</dbReference>
<dbReference type="Pfam" id="PF00155">
    <property type="entry name" value="Aminotran_1_2"/>
    <property type="match status" value="1"/>
</dbReference>
<dbReference type="Gene3D" id="3.40.640.10">
    <property type="entry name" value="Type I PLP-dependent aspartate aminotransferase-like (Major domain)"/>
    <property type="match status" value="1"/>
</dbReference>
<comment type="cofactor">
    <cofactor evidence="1">
        <name>pyridoxal 5'-phosphate</name>
        <dbReference type="ChEBI" id="CHEBI:597326"/>
    </cofactor>
</comment>
<comment type="similarity">
    <text evidence="2">Belongs to the class-I pyridoxal-phosphate-dependent aminotransferase family.</text>
</comment>
<evidence type="ECO:0000256" key="5">
    <source>
        <dbReference type="ARBA" id="ARBA00022898"/>
    </source>
</evidence>
<evidence type="ECO:0000259" key="6">
    <source>
        <dbReference type="Pfam" id="PF00155"/>
    </source>
</evidence>
<evidence type="ECO:0000256" key="2">
    <source>
        <dbReference type="ARBA" id="ARBA00007441"/>
    </source>
</evidence>
<keyword evidence="8" id="KW-1185">Reference proteome</keyword>
<dbReference type="InterPro" id="IPR015422">
    <property type="entry name" value="PyrdxlP-dep_Trfase_small"/>
</dbReference>
<keyword evidence="4 7" id="KW-0808">Transferase</keyword>
<dbReference type="InterPro" id="IPR051326">
    <property type="entry name" value="Kynurenine-oxoglutarate_AT"/>
</dbReference>
<dbReference type="Gene3D" id="3.90.1150.10">
    <property type="entry name" value="Aspartate Aminotransferase, domain 1"/>
    <property type="match status" value="1"/>
</dbReference>
<dbReference type="EMBL" id="CP053435">
    <property type="protein sequence ID" value="QJW92398.1"/>
    <property type="molecule type" value="Genomic_DNA"/>
</dbReference>
<dbReference type="GO" id="GO:0005737">
    <property type="term" value="C:cytoplasm"/>
    <property type="evidence" value="ECO:0007669"/>
    <property type="project" value="TreeGrafter"/>
</dbReference>
<feature type="domain" description="Aminotransferase class I/classII large" evidence="6">
    <location>
        <begin position="34"/>
        <end position="388"/>
    </location>
</feature>
<reference evidence="7 8" key="1">
    <citation type="submission" date="2020-05" db="EMBL/GenBank/DDBJ databases">
        <title>Genome sequencing of Spirosoma sp. TS118.</title>
        <authorList>
            <person name="Lee J.-H."/>
            <person name="Jeong S."/>
            <person name="Zhao L."/>
            <person name="Jung J.-H."/>
            <person name="Kim M.-K."/>
            <person name="Lim S."/>
        </authorList>
    </citation>
    <scope>NUCLEOTIDE SEQUENCE [LARGE SCALE GENOMIC DNA]</scope>
    <source>
        <strain evidence="7 8">TS118</strain>
    </source>
</reference>
<dbReference type="NCBIfam" id="NF006569">
    <property type="entry name" value="PRK09082.1"/>
    <property type="match status" value="1"/>
</dbReference>
<dbReference type="NCBIfam" id="NF009079">
    <property type="entry name" value="PRK12414.1"/>
    <property type="match status" value="1"/>
</dbReference>
<dbReference type="InterPro" id="IPR015424">
    <property type="entry name" value="PyrdxlP-dep_Trfase"/>
</dbReference>
<dbReference type="EC" id="2.6.1.88" evidence="7"/>
<proteinExistence type="inferred from homology"/>
<dbReference type="KEGG" id="stae:HNV11_17870"/>
<evidence type="ECO:0000256" key="3">
    <source>
        <dbReference type="ARBA" id="ARBA00022576"/>
    </source>
</evidence>
<dbReference type="PANTHER" id="PTHR43807:SF20">
    <property type="entry name" value="FI04487P"/>
    <property type="match status" value="1"/>
</dbReference>
<dbReference type="RefSeq" id="WP_171742230.1">
    <property type="nucleotide sequence ID" value="NZ_CP053435.1"/>
</dbReference>
<gene>
    <name evidence="7" type="ORF">HNV11_17870</name>
</gene>
<evidence type="ECO:0000313" key="8">
    <source>
        <dbReference type="Proteomes" id="UP000502756"/>
    </source>
</evidence>
<accession>A0A6M5YEK7</accession>
<dbReference type="GO" id="GO:0010326">
    <property type="term" value="F:methionine-oxo-acid transaminase activity"/>
    <property type="evidence" value="ECO:0007669"/>
    <property type="project" value="UniProtKB-EC"/>
</dbReference>
<dbReference type="GO" id="GO:0016212">
    <property type="term" value="F:kynurenine-oxoglutarate transaminase activity"/>
    <property type="evidence" value="ECO:0007669"/>
    <property type="project" value="TreeGrafter"/>
</dbReference>
<dbReference type="PANTHER" id="PTHR43807">
    <property type="entry name" value="FI04487P"/>
    <property type="match status" value="1"/>
</dbReference>
<evidence type="ECO:0000313" key="7">
    <source>
        <dbReference type="EMBL" id="QJW92398.1"/>
    </source>
</evidence>
<dbReference type="Proteomes" id="UP000502756">
    <property type="component" value="Chromosome"/>
</dbReference>
<keyword evidence="3 7" id="KW-0032">Aminotransferase</keyword>
<dbReference type="GO" id="GO:0030170">
    <property type="term" value="F:pyridoxal phosphate binding"/>
    <property type="evidence" value="ECO:0007669"/>
    <property type="project" value="InterPro"/>
</dbReference>
<dbReference type="CDD" id="cd00609">
    <property type="entry name" value="AAT_like"/>
    <property type="match status" value="1"/>
</dbReference>